<dbReference type="eggNOG" id="COG3209">
    <property type="taxonomic scope" value="Bacteria"/>
</dbReference>
<feature type="compositionally biased region" description="Gly residues" evidence="1">
    <location>
        <begin position="363"/>
        <end position="374"/>
    </location>
</feature>
<dbReference type="RefSeq" id="WP_052020523.1">
    <property type="nucleotide sequence ID" value="NZ_AYXG01000020.1"/>
</dbReference>
<dbReference type="STRING" id="909613.UO65_0480"/>
<protein>
    <submittedName>
        <fullName evidence="2">Uncharacterized protein</fullName>
    </submittedName>
</protein>
<feature type="compositionally biased region" description="Basic and acidic residues" evidence="1">
    <location>
        <begin position="442"/>
        <end position="462"/>
    </location>
</feature>
<keyword evidence="3" id="KW-1185">Reference proteome</keyword>
<dbReference type="SUPFAM" id="SSF140453">
    <property type="entry name" value="EsxAB dimer-like"/>
    <property type="match status" value="1"/>
</dbReference>
<comment type="caution">
    <text evidence="2">The sequence shown here is derived from an EMBL/GenBank/DDBJ whole genome shotgun (WGS) entry which is preliminary data.</text>
</comment>
<dbReference type="OrthoDB" id="3696364at2"/>
<name>W7JDS3_9PSEU</name>
<dbReference type="EMBL" id="AYXG01000020">
    <property type="protein sequence ID" value="EWC64154.1"/>
    <property type="molecule type" value="Genomic_DNA"/>
</dbReference>
<dbReference type="Proteomes" id="UP000019277">
    <property type="component" value="Unassembled WGS sequence"/>
</dbReference>
<accession>W7JDS3</accession>
<evidence type="ECO:0000313" key="3">
    <source>
        <dbReference type="Proteomes" id="UP000019277"/>
    </source>
</evidence>
<sequence length="473" mass="45652">MPDTDTARMVTELQATDAAVRAKGWVAPGLGVPGAPLGLLETAFNPLGGLAAAGLGWFMPLVSFLGEGLTQLQGGNGSSVSAGSRDFGDAGQSIGGVAEEYRQSATTQTAGWTGAAADEYRQAANQHADGIAGLGEASTGVGSAIIGAGQVVAQAIAEVTELIAEAVAQIVPILTQAIARAGETFGQSVVEAIPPCVGIAVEYALRIAAKLAALVASGENLMKLVQGGMAVVELIEQALSGISGQSVSAENQAAVGGGQQGGSGAASTADAVEEAAGTGNTAGSNASAAQKSSPGGGAPSFEGATAPSGAPAPGGSFAPIDAPAPSRVSMPSALGASPDSTTRLSGLVPPPHSGVPATSGPAAHGGGVSTGGAGVPTTALSGGVPLGANGSTPVPGARVGTGRDTGTARPENRQQPVRAPGAGGGTPGTTPMGAVGGARPAGEPDKEHQRKYTVVQEHEEALRVAPQVITGSD</sequence>
<gene>
    <name evidence="2" type="ORF">UO65_0480</name>
</gene>
<feature type="region of interest" description="Disordered" evidence="1">
    <location>
        <begin position="253"/>
        <end position="473"/>
    </location>
</feature>
<organism evidence="2 3">
    <name type="scientific">Actinokineospora spheciospongiae</name>
    <dbReference type="NCBI Taxonomy" id="909613"/>
    <lineage>
        <taxon>Bacteria</taxon>
        <taxon>Bacillati</taxon>
        <taxon>Actinomycetota</taxon>
        <taxon>Actinomycetes</taxon>
        <taxon>Pseudonocardiales</taxon>
        <taxon>Pseudonocardiaceae</taxon>
        <taxon>Actinokineospora</taxon>
    </lineage>
</organism>
<reference evidence="2 3" key="1">
    <citation type="journal article" date="2014" name="Genome Announc.">
        <title>Draft Genome Sequence of the Antitrypanosomally Active Sponge-Associated Bacterium Actinokineospora sp. Strain EG49.</title>
        <authorList>
            <person name="Harjes J."/>
            <person name="Ryu T."/>
            <person name="Abdelmohsen U.R."/>
            <person name="Moitinho-Silva L."/>
            <person name="Horn H."/>
            <person name="Ravasi T."/>
            <person name="Hentschel U."/>
        </authorList>
    </citation>
    <scope>NUCLEOTIDE SEQUENCE [LARGE SCALE GENOMIC DNA]</scope>
    <source>
        <strain evidence="2 3">EG49</strain>
    </source>
</reference>
<proteinExistence type="predicted"/>
<evidence type="ECO:0000256" key="1">
    <source>
        <dbReference type="SAM" id="MobiDB-lite"/>
    </source>
</evidence>
<dbReference type="InterPro" id="IPR036689">
    <property type="entry name" value="ESAT-6-like_sf"/>
</dbReference>
<feature type="compositionally biased region" description="Low complexity" evidence="1">
    <location>
        <begin position="303"/>
        <end position="319"/>
    </location>
</feature>
<feature type="compositionally biased region" description="Gly residues" evidence="1">
    <location>
        <begin position="255"/>
        <end position="264"/>
    </location>
</feature>
<dbReference type="AlphaFoldDB" id="W7JDS3"/>
<feature type="compositionally biased region" description="Low complexity" evidence="1">
    <location>
        <begin position="265"/>
        <end position="289"/>
    </location>
</feature>
<evidence type="ECO:0000313" key="2">
    <source>
        <dbReference type="EMBL" id="EWC64154.1"/>
    </source>
</evidence>